<keyword evidence="6 12" id="KW-1003">Cell membrane</keyword>
<keyword evidence="7 12" id="KW-0997">Cell inner membrane</keyword>
<keyword evidence="8 12" id="KW-0812">Transmembrane</keyword>
<dbReference type="InterPro" id="IPR007078">
    <property type="entry name" value="Haem_export_protD_CcmD"/>
</dbReference>
<dbReference type="AlphaFoldDB" id="A0A255YR13"/>
<name>A0A255YR13_9SPHN</name>
<dbReference type="EMBL" id="NOXT01000090">
    <property type="protein sequence ID" value="OYQ31154.1"/>
    <property type="molecule type" value="Genomic_DNA"/>
</dbReference>
<sequence length="50" mass="5680">MDGVVSRPDLWANFIWPAYGLTLVGLIGLLVWAFVSMRTAEKKAEESRRK</sequence>
<dbReference type="GO" id="GO:0015886">
    <property type="term" value="P:heme transport"/>
    <property type="evidence" value="ECO:0007669"/>
    <property type="project" value="InterPro"/>
</dbReference>
<keyword evidence="5 12" id="KW-0813">Transport</keyword>
<gene>
    <name evidence="13" type="primary">ccmD</name>
    <name evidence="13" type="ORF">CHU93_04910</name>
</gene>
<keyword evidence="14" id="KW-1185">Reference proteome</keyword>
<dbReference type="Proteomes" id="UP000216991">
    <property type="component" value="Unassembled WGS sequence"/>
</dbReference>
<keyword evidence="10 12" id="KW-1133">Transmembrane helix</keyword>
<comment type="subcellular location">
    <subcellularLocation>
        <location evidence="2 12">Cell inner membrane</location>
        <topology evidence="2 12">Single-pass membrane protein</topology>
    </subcellularLocation>
</comment>
<reference evidence="13 14" key="1">
    <citation type="submission" date="2017-07" db="EMBL/GenBank/DDBJ databases">
        <title>Sandarakinorhabdus cyanobacteriorum sp. nov., a novel bacterium isolated from cyanobacterial aggregates in a eutrophic lake.</title>
        <authorList>
            <person name="Cai H."/>
        </authorList>
    </citation>
    <scope>NUCLEOTIDE SEQUENCE [LARGE SCALE GENOMIC DNA]</scope>
    <source>
        <strain evidence="13 14">TH057</strain>
    </source>
</reference>
<dbReference type="NCBIfam" id="TIGR03141">
    <property type="entry name" value="cytochro_ccmD"/>
    <property type="match status" value="1"/>
</dbReference>
<evidence type="ECO:0000256" key="7">
    <source>
        <dbReference type="ARBA" id="ARBA00022519"/>
    </source>
</evidence>
<evidence type="ECO:0000256" key="8">
    <source>
        <dbReference type="ARBA" id="ARBA00022692"/>
    </source>
</evidence>
<accession>A0A255YR13</accession>
<evidence type="ECO:0000313" key="13">
    <source>
        <dbReference type="EMBL" id="OYQ31154.1"/>
    </source>
</evidence>
<comment type="caution">
    <text evidence="13">The sequence shown here is derived from an EMBL/GenBank/DDBJ whole genome shotgun (WGS) entry which is preliminary data.</text>
</comment>
<evidence type="ECO:0000256" key="11">
    <source>
        <dbReference type="ARBA" id="ARBA00023136"/>
    </source>
</evidence>
<comment type="function">
    <text evidence="1 12">Required for the export of heme to the periplasm for the biogenesis of c-type cytochromes.</text>
</comment>
<feature type="transmembrane region" description="Helical" evidence="12">
    <location>
        <begin position="14"/>
        <end position="35"/>
    </location>
</feature>
<keyword evidence="11 12" id="KW-0472">Membrane</keyword>
<keyword evidence="9 12" id="KW-0201">Cytochrome c-type biogenesis</keyword>
<dbReference type="GO" id="GO:0017004">
    <property type="term" value="P:cytochrome complex assembly"/>
    <property type="evidence" value="ECO:0007669"/>
    <property type="project" value="UniProtKB-KW"/>
</dbReference>
<protein>
    <recommendedName>
        <fullName evidence="4 12">Heme exporter protein D</fullName>
    </recommendedName>
</protein>
<evidence type="ECO:0000256" key="1">
    <source>
        <dbReference type="ARBA" id="ARBA00002442"/>
    </source>
</evidence>
<evidence type="ECO:0000256" key="5">
    <source>
        <dbReference type="ARBA" id="ARBA00022448"/>
    </source>
</evidence>
<evidence type="ECO:0000256" key="9">
    <source>
        <dbReference type="ARBA" id="ARBA00022748"/>
    </source>
</evidence>
<dbReference type="GO" id="GO:0005886">
    <property type="term" value="C:plasma membrane"/>
    <property type="evidence" value="ECO:0007669"/>
    <property type="project" value="UniProtKB-SubCell"/>
</dbReference>
<organism evidence="13 14">
    <name type="scientific">Sandarakinorhabdus cyanobacteriorum</name>
    <dbReference type="NCBI Taxonomy" id="1981098"/>
    <lineage>
        <taxon>Bacteria</taxon>
        <taxon>Pseudomonadati</taxon>
        <taxon>Pseudomonadota</taxon>
        <taxon>Alphaproteobacteria</taxon>
        <taxon>Sphingomonadales</taxon>
        <taxon>Sphingosinicellaceae</taxon>
        <taxon>Sandarakinorhabdus</taxon>
    </lineage>
</organism>
<evidence type="ECO:0000313" key="14">
    <source>
        <dbReference type="Proteomes" id="UP000216991"/>
    </source>
</evidence>
<evidence type="ECO:0000256" key="4">
    <source>
        <dbReference type="ARBA" id="ARBA00016461"/>
    </source>
</evidence>
<dbReference type="RefSeq" id="WP_086116727.1">
    <property type="nucleotide sequence ID" value="NZ_NOXT01000090.1"/>
</dbReference>
<evidence type="ECO:0000256" key="12">
    <source>
        <dbReference type="RuleBase" id="RU363101"/>
    </source>
</evidence>
<evidence type="ECO:0000256" key="10">
    <source>
        <dbReference type="ARBA" id="ARBA00022989"/>
    </source>
</evidence>
<comment type="similarity">
    <text evidence="3 12">Belongs to the CcmD/CycX/HelD family.</text>
</comment>
<proteinExistence type="inferred from homology"/>
<dbReference type="Pfam" id="PF04995">
    <property type="entry name" value="CcmD"/>
    <property type="match status" value="1"/>
</dbReference>
<evidence type="ECO:0000256" key="3">
    <source>
        <dbReference type="ARBA" id="ARBA00008741"/>
    </source>
</evidence>
<evidence type="ECO:0000256" key="6">
    <source>
        <dbReference type="ARBA" id="ARBA00022475"/>
    </source>
</evidence>
<evidence type="ECO:0000256" key="2">
    <source>
        <dbReference type="ARBA" id="ARBA00004377"/>
    </source>
</evidence>